<sequence length="169" mass="19645">MEPRPAEIDARFEQLYASHHGWLRAWIRRRLECADQACDLAQDVFIRVLTQRRPDELREPRAYLSSIARSLMVDMFRRHSIEQAYADALAVRAEVTEPSPEVRHQVIQTLLEIDRLLDELGERPREIFLRVQLDGLSLAEVGRQMGLSANTVRKHFIRAMARCLALIDD</sequence>
<dbReference type="InterPro" id="IPR013325">
    <property type="entry name" value="RNA_pol_sigma_r2"/>
</dbReference>
<dbReference type="PANTHER" id="PTHR43133:SF63">
    <property type="entry name" value="RNA POLYMERASE SIGMA FACTOR FECI-RELATED"/>
    <property type="match status" value="1"/>
</dbReference>
<dbReference type="InterPro" id="IPR039425">
    <property type="entry name" value="RNA_pol_sigma-70-like"/>
</dbReference>
<keyword evidence="2" id="KW-0805">Transcription regulation</keyword>
<dbReference type="PANTHER" id="PTHR43133">
    <property type="entry name" value="RNA POLYMERASE ECF-TYPE SIGMA FACTO"/>
    <property type="match status" value="1"/>
</dbReference>
<dbReference type="GO" id="GO:0003677">
    <property type="term" value="F:DNA binding"/>
    <property type="evidence" value="ECO:0007669"/>
    <property type="project" value="InterPro"/>
</dbReference>
<evidence type="ECO:0000256" key="1">
    <source>
        <dbReference type="ARBA" id="ARBA00010641"/>
    </source>
</evidence>
<dbReference type="Proteomes" id="UP000013232">
    <property type="component" value="Unassembled WGS sequence"/>
</dbReference>
<evidence type="ECO:0000256" key="4">
    <source>
        <dbReference type="ARBA" id="ARBA00023163"/>
    </source>
</evidence>
<dbReference type="InterPro" id="IPR014284">
    <property type="entry name" value="RNA_pol_sigma-70_dom"/>
</dbReference>
<evidence type="ECO:0000313" key="7">
    <source>
        <dbReference type="EMBL" id="ENO88753.1"/>
    </source>
</evidence>
<dbReference type="Gene3D" id="1.10.1740.10">
    <property type="match status" value="1"/>
</dbReference>
<dbReference type="SUPFAM" id="SSF88659">
    <property type="entry name" value="Sigma3 and sigma4 domains of RNA polymerase sigma factors"/>
    <property type="match status" value="1"/>
</dbReference>
<gene>
    <name evidence="7" type="ORF">C666_07995</name>
</gene>
<dbReference type="GO" id="GO:0006352">
    <property type="term" value="P:DNA-templated transcription initiation"/>
    <property type="evidence" value="ECO:0007669"/>
    <property type="project" value="InterPro"/>
</dbReference>
<name>N6Z307_THAL4</name>
<dbReference type="eggNOG" id="COG1595">
    <property type="taxonomic scope" value="Bacteria"/>
</dbReference>
<dbReference type="NCBIfam" id="TIGR02937">
    <property type="entry name" value="sigma70-ECF"/>
    <property type="match status" value="1"/>
</dbReference>
<evidence type="ECO:0000259" key="5">
    <source>
        <dbReference type="Pfam" id="PF04542"/>
    </source>
</evidence>
<dbReference type="EMBL" id="AMXE01000022">
    <property type="protein sequence ID" value="ENO88753.1"/>
    <property type="molecule type" value="Genomic_DNA"/>
</dbReference>
<dbReference type="InterPro" id="IPR013324">
    <property type="entry name" value="RNA_pol_sigma_r3/r4-like"/>
</dbReference>
<dbReference type="STRING" id="1123367.GCA_000621305_00732"/>
<keyword evidence="8" id="KW-1185">Reference proteome</keyword>
<feature type="domain" description="RNA polymerase sigma-70 region 2" evidence="5">
    <location>
        <begin position="15"/>
        <end position="80"/>
    </location>
</feature>
<protein>
    <submittedName>
        <fullName evidence="7">ECF subfamily RNA polymerase sigma-24 factor</fullName>
    </submittedName>
</protein>
<comment type="similarity">
    <text evidence="1">Belongs to the sigma-70 factor family. ECF subfamily.</text>
</comment>
<evidence type="ECO:0000256" key="2">
    <source>
        <dbReference type="ARBA" id="ARBA00023015"/>
    </source>
</evidence>
<dbReference type="AlphaFoldDB" id="N6Z307"/>
<evidence type="ECO:0000259" key="6">
    <source>
        <dbReference type="Pfam" id="PF08281"/>
    </source>
</evidence>
<dbReference type="InterPro" id="IPR036388">
    <property type="entry name" value="WH-like_DNA-bd_sf"/>
</dbReference>
<dbReference type="GO" id="GO:0016987">
    <property type="term" value="F:sigma factor activity"/>
    <property type="evidence" value="ECO:0007669"/>
    <property type="project" value="UniProtKB-KW"/>
</dbReference>
<dbReference type="Gene3D" id="1.10.10.10">
    <property type="entry name" value="Winged helix-like DNA-binding domain superfamily/Winged helix DNA-binding domain"/>
    <property type="match status" value="1"/>
</dbReference>
<dbReference type="InterPro" id="IPR013249">
    <property type="entry name" value="RNA_pol_sigma70_r4_t2"/>
</dbReference>
<keyword evidence="4" id="KW-0804">Transcription</keyword>
<evidence type="ECO:0000313" key="8">
    <source>
        <dbReference type="Proteomes" id="UP000013232"/>
    </source>
</evidence>
<proteinExistence type="inferred from homology"/>
<feature type="domain" description="RNA polymerase sigma factor 70 region 4 type 2" evidence="6">
    <location>
        <begin position="111"/>
        <end position="163"/>
    </location>
</feature>
<dbReference type="InterPro" id="IPR007627">
    <property type="entry name" value="RNA_pol_sigma70_r2"/>
</dbReference>
<dbReference type="Pfam" id="PF08281">
    <property type="entry name" value="Sigma70_r4_2"/>
    <property type="match status" value="1"/>
</dbReference>
<dbReference type="RefSeq" id="WP_004336471.1">
    <property type="nucleotide sequence ID" value="NZ_AMXE01000022.1"/>
</dbReference>
<dbReference type="SUPFAM" id="SSF88946">
    <property type="entry name" value="Sigma2 domain of RNA polymerase sigma factors"/>
    <property type="match status" value="1"/>
</dbReference>
<accession>N6Z307</accession>
<reference evidence="7 8" key="1">
    <citation type="submission" date="2012-09" db="EMBL/GenBank/DDBJ databases">
        <title>Draft Genome Sequences of 6 Strains from Genus Thauera.</title>
        <authorList>
            <person name="Liu B."/>
            <person name="Shapleigh J.P."/>
            <person name="Frostegard A.H."/>
        </authorList>
    </citation>
    <scope>NUCLEOTIDE SEQUENCE [LARGE SCALE GENOMIC DNA]</scope>
    <source>
        <strain evidence="8">47Lol / DSM 12138</strain>
    </source>
</reference>
<evidence type="ECO:0000256" key="3">
    <source>
        <dbReference type="ARBA" id="ARBA00023082"/>
    </source>
</evidence>
<keyword evidence="3" id="KW-0731">Sigma factor</keyword>
<dbReference type="Pfam" id="PF04542">
    <property type="entry name" value="Sigma70_r2"/>
    <property type="match status" value="1"/>
</dbReference>
<dbReference type="OrthoDB" id="8529411at2"/>
<comment type="caution">
    <text evidence="7">The sequence shown here is derived from an EMBL/GenBank/DDBJ whole genome shotgun (WGS) entry which is preliminary data.</text>
</comment>
<organism evidence="7 8">
    <name type="scientific">Thauera linaloolentis (strain DSM 12138 / JCM 21573 / CCUG 41526 / CIP 105981 / IAM 15112 / NBRC 102519 / 47Lol)</name>
    <dbReference type="NCBI Taxonomy" id="1123367"/>
    <lineage>
        <taxon>Bacteria</taxon>
        <taxon>Pseudomonadati</taxon>
        <taxon>Pseudomonadota</taxon>
        <taxon>Betaproteobacteria</taxon>
        <taxon>Rhodocyclales</taxon>
        <taxon>Zoogloeaceae</taxon>
        <taxon>Thauera</taxon>
    </lineage>
</organism>